<accession>A0ABS3CQD5</accession>
<reference evidence="1 2" key="1">
    <citation type="submission" date="2021-03" db="EMBL/GenBank/DDBJ databases">
        <title>novel species isolated from a fishpond in China.</title>
        <authorList>
            <person name="Lu H."/>
            <person name="Cai Z."/>
        </authorList>
    </citation>
    <scope>NUCLEOTIDE SEQUENCE [LARGE SCALE GENOMIC DNA]</scope>
    <source>
        <strain evidence="1 2">Y57</strain>
    </source>
</reference>
<dbReference type="Proteomes" id="UP000663992">
    <property type="component" value="Unassembled WGS sequence"/>
</dbReference>
<dbReference type="RefSeq" id="WP_206592215.1">
    <property type="nucleotide sequence ID" value="NZ_JAFKCS010000001.1"/>
</dbReference>
<name>A0ABS3CQD5_9ALTE</name>
<organism evidence="1 2">
    <name type="scientific">Bowmanella yangjiangensis</name>
    <dbReference type="NCBI Taxonomy" id="2811230"/>
    <lineage>
        <taxon>Bacteria</taxon>
        <taxon>Pseudomonadati</taxon>
        <taxon>Pseudomonadota</taxon>
        <taxon>Gammaproteobacteria</taxon>
        <taxon>Alteromonadales</taxon>
        <taxon>Alteromonadaceae</taxon>
        <taxon>Bowmanella</taxon>
    </lineage>
</organism>
<evidence type="ECO:0000313" key="2">
    <source>
        <dbReference type="Proteomes" id="UP000663992"/>
    </source>
</evidence>
<dbReference type="EMBL" id="JAFKCS010000001">
    <property type="protein sequence ID" value="MBN7818386.1"/>
    <property type="molecule type" value="Genomic_DNA"/>
</dbReference>
<keyword evidence="2" id="KW-1185">Reference proteome</keyword>
<proteinExistence type="predicted"/>
<gene>
    <name evidence="1" type="ORF">J0A65_00845</name>
</gene>
<evidence type="ECO:0008006" key="3">
    <source>
        <dbReference type="Google" id="ProtNLM"/>
    </source>
</evidence>
<evidence type="ECO:0000313" key="1">
    <source>
        <dbReference type="EMBL" id="MBN7818386.1"/>
    </source>
</evidence>
<comment type="caution">
    <text evidence="1">The sequence shown here is derived from an EMBL/GenBank/DDBJ whole genome shotgun (WGS) entry which is preliminary data.</text>
</comment>
<sequence>MNDINKHNQTLMRQYGISTTYKQLYWYKQYCYEKLQDAINYARLDTEHDVIVPASPVTDE</sequence>
<protein>
    <recommendedName>
        <fullName evidence="3">Transposase</fullName>
    </recommendedName>
</protein>